<dbReference type="Proteomes" id="UP000051412">
    <property type="component" value="Unassembled WGS sequence"/>
</dbReference>
<keyword evidence="2" id="KW-0378">Hydrolase</keyword>
<dbReference type="RefSeq" id="WP_047767098.1">
    <property type="nucleotide sequence ID" value="NZ_AZGM01000125.1"/>
</dbReference>
<dbReference type="Pfam" id="PF01832">
    <property type="entry name" value="Glucosaminidase"/>
    <property type="match status" value="1"/>
</dbReference>
<accession>A0A0R1X5H0</accession>
<reference evidence="6 7" key="1">
    <citation type="journal article" date="2015" name="Genome Announc.">
        <title>Expanding the biotechnology potential of lactobacilli through comparative genomics of 213 strains and associated genera.</title>
        <authorList>
            <person name="Sun Z."/>
            <person name="Harris H.M."/>
            <person name="McCann A."/>
            <person name="Guo C."/>
            <person name="Argimon S."/>
            <person name="Zhang W."/>
            <person name="Yang X."/>
            <person name="Jeffery I.B."/>
            <person name="Cooney J.C."/>
            <person name="Kagawa T.F."/>
            <person name="Liu W."/>
            <person name="Song Y."/>
            <person name="Salvetti E."/>
            <person name="Wrobel A."/>
            <person name="Rasinkangas P."/>
            <person name="Parkhill J."/>
            <person name="Rea M.C."/>
            <person name="O'Sullivan O."/>
            <person name="Ritari J."/>
            <person name="Douillard F.P."/>
            <person name="Paul Ross R."/>
            <person name="Yang R."/>
            <person name="Briner A.E."/>
            <person name="Felis G.E."/>
            <person name="de Vos W.M."/>
            <person name="Barrangou R."/>
            <person name="Klaenhammer T.R."/>
            <person name="Caufield P.W."/>
            <person name="Cui Y."/>
            <person name="Zhang H."/>
            <person name="O'Toole P.W."/>
        </authorList>
    </citation>
    <scope>NUCLEOTIDE SEQUENCE [LARGE SCALE GENOMIC DNA]</scope>
    <source>
        <strain evidence="6 7">DSM 6035</strain>
    </source>
</reference>
<dbReference type="GO" id="GO:0004040">
    <property type="term" value="F:amidase activity"/>
    <property type="evidence" value="ECO:0007669"/>
    <property type="project" value="InterPro"/>
</dbReference>
<dbReference type="PATRIC" id="fig|1423782.4.peg.839"/>
<keyword evidence="7" id="KW-1185">Reference proteome</keyword>
<dbReference type="EMBL" id="AZGM01000125">
    <property type="protein sequence ID" value="KRM25406.1"/>
    <property type="molecule type" value="Genomic_DNA"/>
</dbReference>
<dbReference type="SMART" id="SM00047">
    <property type="entry name" value="LYZ2"/>
    <property type="match status" value="1"/>
</dbReference>
<evidence type="ECO:0000256" key="3">
    <source>
        <dbReference type="SAM" id="MobiDB-lite"/>
    </source>
</evidence>
<evidence type="ECO:0000259" key="5">
    <source>
        <dbReference type="SMART" id="SM00047"/>
    </source>
</evidence>
<sequence>MKRQFIIGLMAGLTVFGNASGVLAASVSEDAYQDARQAVLNRQLVDENQVKQRGDEYASAFLSALAQVGQVYERAFRQGVSDGLQGHPAQPGGDDVAVVAYQRGFARGQDFRSGNQPAPSDGEVTTNGGMADNQLPESGPDSSEYPLKHPSPDQAAFIARIAKDAQRIGAEFDLYPSIVIAQAALESNWGTSDLAREPYHNLFGVKGAFQTRSVLQPTVEFDKEGHRHEIKDYFCWYDNDYQSLHDYAQTLEDPLYDGVHRRAAKSYRQATHALLGRYATDPHYDRKLNEIISNFQLTKYDRQPQRTAMHRPAVFKEPPMAPASSHEVKTSQTHHPHRVTWLSILGGAGSAGAITLLRRFALVK</sequence>
<proteinExistence type="inferred from homology"/>
<dbReference type="AlphaFoldDB" id="A0A0R1X5H0"/>
<dbReference type="PANTHER" id="PTHR33308">
    <property type="entry name" value="PEPTIDOGLYCAN HYDROLASE FLGJ"/>
    <property type="match status" value="1"/>
</dbReference>
<evidence type="ECO:0000256" key="1">
    <source>
        <dbReference type="ARBA" id="ARBA00010266"/>
    </source>
</evidence>
<feature type="domain" description="Mannosyl-glycoprotein endo-beta-N-acetylglucosamidase-like" evidence="5">
    <location>
        <begin position="148"/>
        <end position="301"/>
    </location>
</feature>
<gene>
    <name evidence="6" type="ORF">FD32_GL000811</name>
</gene>
<dbReference type="PANTHER" id="PTHR33308:SF9">
    <property type="entry name" value="PEPTIDOGLYCAN HYDROLASE FLGJ"/>
    <property type="match status" value="1"/>
</dbReference>
<evidence type="ECO:0000256" key="4">
    <source>
        <dbReference type="SAM" id="SignalP"/>
    </source>
</evidence>
<dbReference type="InterPro" id="IPR051056">
    <property type="entry name" value="Glycosyl_Hydrolase_73"/>
</dbReference>
<feature type="chain" id="PRO_5006413082" evidence="4">
    <location>
        <begin position="25"/>
        <end position="364"/>
    </location>
</feature>
<name>A0A0R1X5H0_9LACO</name>
<protein>
    <submittedName>
        <fullName evidence="6">Mannosyl-glycoprotein endo-beta-n-acetylglucosaminidase</fullName>
    </submittedName>
</protein>
<feature type="region of interest" description="Disordered" evidence="3">
    <location>
        <begin position="109"/>
        <end position="150"/>
    </location>
</feature>
<feature type="compositionally biased region" description="Polar residues" evidence="3">
    <location>
        <begin position="112"/>
        <end position="128"/>
    </location>
</feature>
<dbReference type="STRING" id="1423782.FD32_GL000811"/>
<dbReference type="Gene3D" id="1.10.530.10">
    <property type="match status" value="1"/>
</dbReference>
<comment type="caution">
    <text evidence="6">The sequence shown here is derived from an EMBL/GenBank/DDBJ whole genome shotgun (WGS) entry which is preliminary data.</text>
</comment>
<comment type="similarity">
    <text evidence="1">Belongs to the glycosyl hydrolase 73 family.</text>
</comment>
<evidence type="ECO:0000313" key="6">
    <source>
        <dbReference type="EMBL" id="KRM25406.1"/>
    </source>
</evidence>
<evidence type="ECO:0000313" key="7">
    <source>
        <dbReference type="Proteomes" id="UP000051412"/>
    </source>
</evidence>
<keyword evidence="4" id="KW-0732">Signal</keyword>
<dbReference type="InterPro" id="IPR002901">
    <property type="entry name" value="MGlyc_endo_b_GlcNAc-like_dom"/>
</dbReference>
<feature type="signal peptide" evidence="4">
    <location>
        <begin position="1"/>
        <end position="24"/>
    </location>
</feature>
<organism evidence="6 7">
    <name type="scientific">Limosilactobacillus panis DSM 6035</name>
    <dbReference type="NCBI Taxonomy" id="1423782"/>
    <lineage>
        <taxon>Bacteria</taxon>
        <taxon>Bacillati</taxon>
        <taxon>Bacillota</taxon>
        <taxon>Bacilli</taxon>
        <taxon>Lactobacillales</taxon>
        <taxon>Lactobacillaceae</taxon>
        <taxon>Limosilactobacillus</taxon>
    </lineage>
</organism>
<dbReference type="Gene3D" id="4.10.80.30">
    <property type="entry name" value="DNA polymerase, domain 6"/>
    <property type="match status" value="1"/>
</dbReference>
<evidence type="ECO:0000256" key="2">
    <source>
        <dbReference type="ARBA" id="ARBA00022801"/>
    </source>
</evidence>
<dbReference type="OrthoDB" id="2155627at2"/>